<dbReference type="EMBL" id="GBRH01160219">
    <property type="protein sequence ID" value="JAE37677.1"/>
    <property type="molecule type" value="Transcribed_RNA"/>
</dbReference>
<organism evidence="1">
    <name type="scientific">Arundo donax</name>
    <name type="common">Giant reed</name>
    <name type="synonym">Donax arundinaceus</name>
    <dbReference type="NCBI Taxonomy" id="35708"/>
    <lineage>
        <taxon>Eukaryota</taxon>
        <taxon>Viridiplantae</taxon>
        <taxon>Streptophyta</taxon>
        <taxon>Embryophyta</taxon>
        <taxon>Tracheophyta</taxon>
        <taxon>Spermatophyta</taxon>
        <taxon>Magnoliopsida</taxon>
        <taxon>Liliopsida</taxon>
        <taxon>Poales</taxon>
        <taxon>Poaceae</taxon>
        <taxon>PACMAD clade</taxon>
        <taxon>Arundinoideae</taxon>
        <taxon>Arundineae</taxon>
        <taxon>Arundo</taxon>
    </lineage>
</organism>
<sequence length="35" mass="3938">MIQSHDVCAFRDMKVTGLEELSFSCSQMIIITTSD</sequence>
<evidence type="ECO:0000313" key="1">
    <source>
        <dbReference type="EMBL" id="JAE37677.1"/>
    </source>
</evidence>
<name>A0A0A9HLT1_ARUDO</name>
<proteinExistence type="predicted"/>
<reference evidence="1" key="2">
    <citation type="journal article" date="2015" name="Data Brief">
        <title>Shoot transcriptome of the giant reed, Arundo donax.</title>
        <authorList>
            <person name="Barrero R.A."/>
            <person name="Guerrero F.D."/>
            <person name="Moolhuijzen P."/>
            <person name="Goolsby J.A."/>
            <person name="Tidwell J."/>
            <person name="Bellgard S.E."/>
            <person name="Bellgard M.I."/>
        </authorList>
    </citation>
    <scope>NUCLEOTIDE SEQUENCE</scope>
    <source>
        <tissue evidence="1">Shoot tissue taken approximately 20 cm above the soil surface</tissue>
    </source>
</reference>
<accession>A0A0A9HLT1</accession>
<reference evidence="1" key="1">
    <citation type="submission" date="2014-09" db="EMBL/GenBank/DDBJ databases">
        <authorList>
            <person name="Magalhaes I.L.F."/>
            <person name="Oliveira U."/>
            <person name="Santos F.R."/>
            <person name="Vidigal T.H.D.A."/>
            <person name="Brescovit A.D."/>
            <person name="Santos A.J."/>
        </authorList>
    </citation>
    <scope>NUCLEOTIDE SEQUENCE</scope>
    <source>
        <tissue evidence="1">Shoot tissue taken approximately 20 cm above the soil surface</tissue>
    </source>
</reference>
<dbReference type="AlphaFoldDB" id="A0A0A9HLT1"/>
<protein>
    <submittedName>
        <fullName evidence="1">Uncharacterized protein</fullName>
    </submittedName>
</protein>